<comment type="caution">
    <text evidence="3">The sequence shown here is derived from an EMBL/GenBank/DDBJ whole genome shotgun (WGS) entry which is preliminary data.</text>
</comment>
<dbReference type="SUPFAM" id="SSF82771">
    <property type="entry name" value="GIY-YIG endonuclease"/>
    <property type="match status" value="1"/>
</dbReference>
<dbReference type="CDD" id="cd10448">
    <property type="entry name" value="GIY-YIG_unchar_3"/>
    <property type="match status" value="1"/>
</dbReference>
<name>A0A261G736_9BIFI</name>
<dbReference type="InterPro" id="IPR000305">
    <property type="entry name" value="GIY-YIG_endonuc"/>
</dbReference>
<dbReference type="PANTHER" id="PTHR34477">
    <property type="entry name" value="UPF0213 PROTEIN YHBQ"/>
    <property type="match status" value="1"/>
</dbReference>
<dbReference type="SMART" id="SM00465">
    <property type="entry name" value="GIYc"/>
    <property type="match status" value="1"/>
</dbReference>
<evidence type="ECO:0000313" key="3">
    <source>
        <dbReference type="EMBL" id="OZG67003.1"/>
    </source>
</evidence>
<gene>
    <name evidence="3" type="ORF">BAQU_1075</name>
</gene>
<dbReference type="RefSeq" id="WP_094693427.1">
    <property type="nucleotide sequence ID" value="NZ_CALENZ010000001.1"/>
</dbReference>
<sequence>MYYVYMLTNQHNTVLYIGVTNNIMRRLQEHRRGEGRAFTAQYKLTKVVYLETSESIMAAIEREKQLKHWSRTKKDALINAKNPQWKDLSLQW</sequence>
<dbReference type="Proteomes" id="UP000216451">
    <property type="component" value="Unassembled WGS sequence"/>
</dbReference>
<dbReference type="InterPro" id="IPR035901">
    <property type="entry name" value="GIY-YIG_endonuc_sf"/>
</dbReference>
<protein>
    <submittedName>
        <fullName evidence="3">Excinuclease ABC subunit C</fullName>
    </submittedName>
</protein>
<organism evidence="3 4">
    <name type="scientific">Bifidobacterium aquikefiri</name>
    <dbReference type="NCBI Taxonomy" id="1653207"/>
    <lineage>
        <taxon>Bacteria</taxon>
        <taxon>Bacillati</taxon>
        <taxon>Actinomycetota</taxon>
        <taxon>Actinomycetes</taxon>
        <taxon>Bifidobacteriales</taxon>
        <taxon>Bifidobacteriaceae</taxon>
        <taxon>Bifidobacterium</taxon>
    </lineage>
</organism>
<keyword evidence="4" id="KW-1185">Reference proteome</keyword>
<evidence type="ECO:0000256" key="1">
    <source>
        <dbReference type="ARBA" id="ARBA00007435"/>
    </source>
</evidence>
<dbReference type="PROSITE" id="PS50164">
    <property type="entry name" value="GIY_YIG"/>
    <property type="match status" value="1"/>
</dbReference>
<dbReference type="EMBL" id="MWXA01000005">
    <property type="protein sequence ID" value="OZG67003.1"/>
    <property type="molecule type" value="Genomic_DNA"/>
</dbReference>
<dbReference type="OrthoDB" id="9797095at2"/>
<evidence type="ECO:0000259" key="2">
    <source>
        <dbReference type="PROSITE" id="PS50164"/>
    </source>
</evidence>
<comment type="similarity">
    <text evidence="1">Belongs to the UPF0213 family.</text>
</comment>
<dbReference type="PANTHER" id="PTHR34477:SF5">
    <property type="entry name" value="BSL5627 PROTEIN"/>
    <property type="match status" value="1"/>
</dbReference>
<feature type="domain" description="GIY-YIG" evidence="2">
    <location>
        <begin position="1"/>
        <end position="76"/>
    </location>
</feature>
<dbReference type="Gene3D" id="3.40.1440.10">
    <property type="entry name" value="GIY-YIG endonuclease"/>
    <property type="match status" value="1"/>
</dbReference>
<dbReference type="AlphaFoldDB" id="A0A261G736"/>
<reference evidence="3 4" key="1">
    <citation type="journal article" date="2017" name="BMC Genomics">
        <title>Comparative genomic and phylogenomic analyses of the Bifidobacteriaceae family.</title>
        <authorList>
            <person name="Lugli G.A."/>
            <person name="Milani C."/>
            <person name="Turroni F."/>
            <person name="Duranti S."/>
            <person name="Mancabelli L."/>
            <person name="Mangifesta M."/>
            <person name="Ferrario C."/>
            <person name="Modesto M."/>
            <person name="Mattarelli P."/>
            <person name="Jiri K."/>
            <person name="van Sinderen D."/>
            <person name="Ventura M."/>
        </authorList>
    </citation>
    <scope>NUCLEOTIDE SEQUENCE [LARGE SCALE GENOMIC DNA]</scope>
    <source>
        <strain evidence="3 4">LMG 28769</strain>
    </source>
</reference>
<evidence type="ECO:0000313" key="4">
    <source>
        <dbReference type="Proteomes" id="UP000216451"/>
    </source>
</evidence>
<dbReference type="Pfam" id="PF01541">
    <property type="entry name" value="GIY-YIG"/>
    <property type="match status" value="1"/>
</dbReference>
<proteinExistence type="inferred from homology"/>
<dbReference type="InterPro" id="IPR050190">
    <property type="entry name" value="UPF0213_domain"/>
</dbReference>
<accession>A0A261G736</accession>